<dbReference type="PANTHER" id="PTHR48022">
    <property type="entry name" value="PLASTIDIC GLUCOSE TRANSPORTER 4"/>
    <property type="match status" value="1"/>
</dbReference>
<evidence type="ECO:0000256" key="3">
    <source>
        <dbReference type="ARBA" id="ARBA00022448"/>
    </source>
</evidence>
<organism evidence="11 12">
    <name type="scientific">Rhizophagus clarus</name>
    <dbReference type="NCBI Taxonomy" id="94130"/>
    <lineage>
        <taxon>Eukaryota</taxon>
        <taxon>Fungi</taxon>
        <taxon>Fungi incertae sedis</taxon>
        <taxon>Mucoromycota</taxon>
        <taxon>Glomeromycotina</taxon>
        <taxon>Glomeromycetes</taxon>
        <taxon>Glomerales</taxon>
        <taxon>Glomeraceae</taxon>
        <taxon>Rhizophagus</taxon>
    </lineage>
</organism>
<dbReference type="Proteomes" id="UP000615446">
    <property type="component" value="Unassembled WGS sequence"/>
</dbReference>
<feature type="region of interest" description="Disordered" evidence="8">
    <location>
        <begin position="489"/>
        <end position="525"/>
    </location>
</feature>
<evidence type="ECO:0000256" key="4">
    <source>
        <dbReference type="ARBA" id="ARBA00022692"/>
    </source>
</evidence>
<accession>A0A8H3LJY7</accession>
<feature type="domain" description="Major facilitator superfamily (MFS) profile" evidence="10">
    <location>
        <begin position="10"/>
        <end position="463"/>
    </location>
</feature>
<dbReference type="GO" id="GO:0005351">
    <property type="term" value="F:carbohydrate:proton symporter activity"/>
    <property type="evidence" value="ECO:0007669"/>
    <property type="project" value="TreeGrafter"/>
</dbReference>
<comment type="subcellular location">
    <subcellularLocation>
        <location evidence="1">Membrane</location>
        <topology evidence="1">Multi-pass membrane protein</topology>
    </subcellularLocation>
</comment>
<evidence type="ECO:0000256" key="8">
    <source>
        <dbReference type="SAM" id="MobiDB-lite"/>
    </source>
</evidence>
<dbReference type="OrthoDB" id="4142200at2759"/>
<feature type="transmembrane region" description="Helical" evidence="9">
    <location>
        <begin position="102"/>
        <end position="123"/>
    </location>
</feature>
<evidence type="ECO:0000256" key="7">
    <source>
        <dbReference type="RuleBase" id="RU003346"/>
    </source>
</evidence>
<feature type="transmembrane region" description="Helical" evidence="9">
    <location>
        <begin position="7"/>
        <end position="31"/>
    </location>
</feature>
<dbReference type="CDD" id="cd17356">
    <property type="entry name" value="MFS_HXT"/>
    <property type="match status" value="1"/>
</dbReference>
<feature type="transmembrane region" description="Helical" evidence="9">
    <location>
        <begin position="51"/>
        <end position="70"/>
    </location>
</feature>
<evidence type="ECO:0000256" key="1">
    <source>
        <dbReference type="ARBA" id="ARBA00004141"/>
    </source>
</evidence>
<evidence type="ECO:0000313" key="11">
    <source>
        <dbReference type="EMBL" id="GES86714.1"/>
    </source>
</evidence>
<dbReference type="Gene3D" id="1.20.1250.20">
    <property type="entry name" value="MFS general substrate transporter like domains"/>
    <property type="match status" value="1"/>
</dbReference>
<evidence type="ECO:0000256" key="6">
    <source>
        <dbReference type="ARBA" id="ARBA00023136"/>
    </source>
</evidence>
<dbReference type="PROSITE" id="PS00217">
    <property type="entry name" value="SUGAR_TRANSPORT_2"/>
    <property type="match status" value="1"/>
</dbReference>
<evidence type="ECO:0000313" key="12">
    <source>
        <dbReference type="Proteomes" id="UP000615446"/>
    </source>
</evidence>
<feature type="transmembrane region" description="Helical" evidence="9">
    <location>
        <begin position="267"/>
        <end position="288"/>
    </location>
</feature>
<protein>
    <submittedName>
        <fullName evidence="11">General substrate transporter</fullName>
    </submittedName>
</protein>
<proteinExistence type="inferred from homology"/>
<dbReference type="PROSITE" id="PS00216">
    <property type="entry name" value="SUGAR_TRANSPORT_1"/>
    <property type="match status" value="2"/>
</dbReference>
<dbReference type="PROSITE" id="PS50850">
    <property type="entry name" value="MFS"/>
    <property type="match status" value="1"/>
</dbReference>
<sequence length="525" mass="58684">MNESSYVYVCAAFSAIGGLLFGYDIGVISGILTMSHFREKFPSGLAKEGSIVSSLLAGCFFGALISGYFADKIGRKFSILGASIVFIVGSVLQATATTFIQLYFGRVVAGISIGILSMIVPLYQSEISPKEIRGRLISFQQWSITIGLAISFWINYATEKFDSSAQWRIPLWIQNLIFHADSFVRPSFKAFGMSFLPFSPRWLVCSDRDEEAITVLAKLRAGGDRTAEAVQKEYTEIKDNVRFEREFAAKNYSELIKKGPENIRKRVLLGIFIQIFQQLNGINAIMYFAPQIYNNAGIDLSTGINGFVNILATVPAILWVDRWGRRATLISGSMLMGASMLIIGSILAIDGTKYFDSTLGKNFIKLDNKASSLAVTIFIYISVASFAYSWGPTRWIYPAEIYPLRIRGKALSITTAFNWLFNFVLGQIVPILLNSITWGTYIIFGIFSIIMAIFVHIFYPETKGNSLEEMDSIFGNIHPNNITISRQHYPSSSNESVHVGQQRENLRDLERGIPEEEEEDIYLST</sequence>
<keyword evidence="3 7" id="KW-0813">Transport</keyword>
<dbReference type="FunFam" id="1.20.1250.20:FF:000026">
    <property type="entry name" value="MFS quinate transporter QutD"/>
    <property type="match status" value="1"/>
</dbReference>
<dbReference type="GO" id="GO:0016020">
    <property type="term" value="C:membrane"/>
    <property type="evidence" value="ECO:0007669"/>
    <property type="project" value="UniProtKB-SubCell"/>
</dbReference>
<dbReference type="InterPro" id="IPR003663">
    <property type="entry name" value="Sugar/inositol_transpt"/>
</dbReference>
<feature type="transmembrane region" description="Helical" evidence="9">
    <location>
        <begin position="77"/>
        <end position="96"/>
    </location>
</feature>
<dbReference type="AlphaFoldDB" id="A0A8H3LJY7"/>
<feature type="transmembrane region" description="Helical" evidence="9">
    <location>
        <begin position="438"/>
        <end position="459"/>
    </location>
</feature>
<name>A0A8H3LJY7_9GLOM</name>
<keyword evidence="5 9" id="KW-1133">Transmembrane helix</keyword>
<dbReference type="Pfam" id="PF00083">
    <property type="entry name" value="Sugar_tr"/>
    <property type="match status" value="1"/>
</dbReference>
<dbReference type="EMBL" id="BLAL01000162">
    <property type="protein sequence ID" value="GES86714.1"/>
    <property type="molecule type" value="Genomic_DNA"/>
</dbReference>
<feature type="transmembrane region" description="Helical" evidence="9">
    <location>
        <begin position="300"/>
        <end position="320"/>
    </location>
</feature>
<dbReference type="PRINTS" id="PR00171">
    <property type="entry name" value="SUGRTRNSPORT"/>
</dbReference>
<feature type="compositionally biased region" description="Basic and acidic residues" evidence="8">
    <location>
        <begin position="504"/>
        <end position="514"/>
    </location>
</feature>
<feature type="transmembrane region" description="Helical" evidence="9">
    <location>
        <begin position="369"/>
        <end position="390"/>
    </location>
</feature>
<evidence type="ECO:0000256" key="5">
    <source>
        <dbReference type="ARBA" id="ARBA00022989"/>
    </source>
</evidence>
<feature type="transmembrane region" description="Helical" evidence="9">
    <location>
        <begin position="327"/>
        <end position="349"/>
    </location>
</feature>
<comment type="caution">
    <text evidence="11">The sequence shown here is derived from an EMBL/GenBank/DDBJ whole genome shotgun (WGS) entry which is preliminary data.</text>
</comment>
<keyword evidence="4 9" id="KW-0812">Transmembrane</keyword>
<feature type="transmembrane region" description="Helical" evidence="9">
    <location>
        <begin position="410"/>
        <end position="432"/>
    </location>
</feature>
<dbReference type="InterPro" id="IPR050360">
    <property type="entry name" value="MFS_Sugar_Transporters"/>
</dbReference>
<reference evidence="11" key="1">
    <citation type="submission" date="2019-10" db="EMBL/GenBank/DDBJ databases">
        <title>Conservation and host-specific expression of non-tandemly repeated heterogenous ribosome RNA gene in arbuscular mycorrhizal fungi.</title>
        <authorList>
            <person name="Maeda T."/>
            <person name="Kobayashi Y."/>
            <person name="Nakagawa T."/>
            <person name="Ezawa T."/>
            <person name="Yamaguchi K."/>
            <person name="Bino T."/>
            <person name="Nishimoto Y."/>
            <person name="Shigenobu S."/>
            <person name="Kawaguchi M."/>
        </authorList>
    </citation>
    <scope>NUCLEOTIDE SEQUENCE</scope>
    <source>
        <strain evidence="11">HR1</strain>
    </source>
</reference>
<dbReference type="SUPFAM" id="SSF103473">
    <property type="entry name" value="MFS general substrate transporter"/>
    <property type="match status" value="1"/>
</dbReference>
<dbReference type="PANTHER" id="PTHR48022:SF7">
    <property type="entry name" value="MAJOR FACILITATOR SUPERFAMILY (MFS) PROFILE DOMAIN-CONTAINING PROTEIN-RELATED"/>
    <property type="match status" value="1"/>
</dbReference>
<dbReference type="NCBIfam" id="TIGR00879">
    <property type="entry name" value="SP"/>
    <property type="match status" value="1"/>
</dbReference>
<evidence type="ECO:0000259" key="10">
    <source>
        <dbReference type="PROSITE" id="PS50850"/>
    </source>
</evidence>
<gene>
    <name evidence="11" type="ORF">RCL2_001376100</name>
</gene>
<evidence type="ECO:0000256" key="9">
    <source>
        <dbReference type="SAM" id="Phobius"/>
    </source>
</evidence>
<dbReference type="InterPro" id="IPR005828">
    <property type="entry name" value="MFS_sugar_transport-like"/>
</dbReference>
<feature type="compositionally biased region" description="Acidic residues" evidence="8">
    <location>
        <begin position="515"/>
        <end position="525"/>
    </location>
</feature>
<keyword evidence="6 9" id="KW-0472">Membrane</keyword>
<dbReference type="InterPro" id="IPR036259">
    <property type="entry name" value="MFS_trans_sf"/>
</dbReference>
<comment type="similarity">
    <text evidence="2 7">Belongs to the major facilitator superfamily. Sugar transporter (TC 2.A.1.1) family.</text>
</comment>
<dbReference type="InterPro" id="IPR020846">
    <property type="entry name" value="MFS_dom"/>
</dbReference>
<dbReference type="InterPro" id="IPR005829">
    <property type="entry name" value="Sugar_transporter_CS"/>
</dbReference>
<evidence type="ECO:0000256" key="2">
    <source>
        <dbReference type="ARBA" id="ARBA00010992"/>
    </source>
</evidence>